<evidence type="ECO:0000256" key="5">
    <source>
        <dbReference type="SAM" id="Phobius"/>
    </source>
</evidence>
<evidence type="ECO:0000259" key="6">
    <source>
        <dbReference type="PROSITE" id="PS50111"/>
    </source>
</evidence>
<evidence type="ECO:0000313" key="9">
    <source>
        <dbReference type="Proteomes" id="UP001156682"/>
    </source>
</evidence>
<feature type="domain" description="Methyl-accepting transducer" evidence="6">
    <location>
        <begin position="276"/>
        <end position="512"/>
    </location>
</feature>
<dbReference type="SMART" id="SM00283">
    <property type="entry name" value="MA"/>
    <property type="match status" value="1"/>
</dbReference>
<evidence type="ECO:0000313" key="8">
    <source>
        <dbReference type="EMBL" id="GLR63830.1"/>
    </source>
</evidence>
<dbReference type="SUPFAM" id="SSF58104">
    <property type="entry name" value="Methyl-accepting chemotaxis protein (MCP) signaling domain"/>
    <property type="match status" value="1"/>
</dbReference>
<keyword evidence="9" id="KW-1185">Reference proteome</keyword>
<sequence>MVKKLDPEKYGDNLLFRPSIKQMIQTRKPFATSTEIGLVGFSIRGLAPIYIEGEYVGSLEVLQGVGSVSRDFEADQHAYIMLLNKDLAKQAPVLAKNMPIADYLLPNDRWFNPRAVNFAKSLNLNELELSSGAFNIQLTDEWFVTQAPVVNSANELIGVHIMGMPAAIIAEQVKAASSAAWMFMLMMALLILGMGGIVTWQVQRGIVNPILSFQQQLGVITKTLDVSQRLTTLDRGSLGELALQTNHLLAQLEVTIKGVHTSSDKISAKAQSLATSAGLVTSAEGLANKMDQSMVMAVEQMSSSVAEITSTMEELSASSTEIADYSHGVVDVANLTLESSKKGADAMHNLHANMTDIHQDSTASLEEMLQLGNQSKAISKVMDLINDLADQTKLIAFNAALEASSAGESGKRFSVVASEIRHLADRVTESTYEIEERIEDIQDSINRLVITSEKGATLIQKGIQNSSETKNELNTLVEAASKTSNAAKQISLSTQQQKAASKQVVLALHDITSSSKFNAQSIREISDISQDMLEVSEHLQALVNEFHIKKIEQASG</sequence>
<keyword evidence="5" id="KW-1133">Transmembrane helix</keyword>
<evidence type="ECO:0008006" key="10">
    <source>
        <dbReference type="Google" id="ProtNLM"/>
    </source>
</evidence>
<dbReference type="PROSITE" id="PS50885">
    <property type="entry name" value="HAMP"/>
    <property type="match status" value="1"/>
</dbReference>
<evidence type="ECO:0000256" key="3">
    <source>
        <dbReference type="ARBA" id="ARBA00029447"/>
    </source>
</evidence>
<dbReference type="PROSITE" id="PS50111">
    <property type="entry name" value="CHEMOTAXIS_TRANSDUC_2"/>
    <property type="match status" value="1"/>
</dbReference>
<dbReference type="InterPro" id="IPR004089">
    <property type="entry name" value="MCPsignal_dom"/>
</dbReference>
<protein>
    <recommendedName>
        <fullName evidence="10">Methyl-accepting chemotaxis protein</fullName>
    </recommendedName>
</protein>
<feature type="transmembrane region" description="Helical" evidence="5">
    <location>
        <begin position="179"/>
        <end position="200"/>
    </location>
</feature>
<organism evidence="8 9">
    <name type="scientific">Marinospirillum insulare</name>
    <dbReference type="NCBI Taxonomy" id="217169"/>
    <lineage>
        <taxon>Bacteria</taxon>
        <taxon>Pseudomonadati</taxon>
        <taxon>Pseudomonadota</taxon>
        <taxon>Gammaproteobacteria</taxon>
        <taxon>Oceanospirillales</taxon>
        <taxon>Oceanospirillaceae</taxon>
        <taxon>Marinospirillum</taxon>
    </lineage>
</organism>
<keyword evidence="2 4" id="KW-0807">Transducer</keyword>
<accession>A0ABQ6A153</accession>
<reference evidence="9" key="1">
    <citation type="journal article" date="2019" name="Int. J. Syst. Evol. Microbiol.">
        <title>The Global Catalogue of Microorganisms (GCM) 10K type strain sequencing project: providing services to taxonomists for standard genome sequencing and annotation.</title>
        <authorList>
            <consortium name="The Broad Institute Genomics Platform"/>
            <consortium name="The Broad Institute Genome Sequencing Center for Infectious Disease"/>
            <person name="Wu L."/>
            <person name="Ma J."/>
        </authorList>
    </citation>
    <scope>NUCLEOTIDE SEQUENCE [LARGE SCALE GENOMIC DNA]</scope>
    <source>
        <strain evidence="9">NBRC 100033</strain>
    </source>
</reference>
<evidence type="ECO:0000259" key="7">
    <source>
        <dbReference type="PROSITE" id="PS50885"/>
    </source>
</evidence>
<comment type="caution">
    <text evidence="8">The sequence shown here is derived from an EMBL/GenBank/DDBJ whole genome shotgun (WGS) entry which is preliminary data.</text>
</comment>
<name>A0ABQ6A153_9GAMM</name>
<dbReference type="InterPro" id="IPR029150">
    <property type="entry name" value="dCache_3"/>
</dbReference>
<proteinExistence type="inferred from homology"/>
<dbReference type="PANTHER" id="PTHR32089:SF112">
    <property type="entry name" value="LYSOZYME-LIKE PROTEIN-RELATED"/>
    <property type="match status" value="1"/>
</dbReference>
<keyword evidence="5" id="KW-0812">Transmembrane</keyword>
<dbReference type="Pfam" id="PF00015">
    <property type="entry name" value="MCPsignal"/>
    <property type="match status" value="1"/>
</dbReference>
<dbReference type="PANTHER" id="PTHR32089">
    <property type="entry name" value="METHYL-ACCEPTING CHEMOTAXIS PROTEIN MCPB"/>
    <property type="match status" value="1"/>
</dbReference>
<dbReference type="InterPro" id="IPR003660">
    <property type="entry name" value="HAMP_dom"/>
</dbReference>
<dbReference type="Proteomes" id="UP001156682">
    <property type="component" value="Unassembled WGS sequence"/>
</dbReference>
<evidence type="ECO:0000256" key="1">
    <source>
        <dbReference type="ARBA" id="ARBA00004370"/>
    </source>
</evidence>
<dbReference type="Pfam" id="PF14827">
    <property type="entry name" value="dCache_3"/>
    <property type="match status" value="1"/>
</dbReference>
<dbReference type="EMBL" id="BSOR01000019">
    <property type="protein sequence ID" value="GLR63830.1"/>
    <property type="molecule type" value="Genomic_DNA"/>
</dbReference>
<comment type="similarity">
    <text evidence="3">Belongs to the methyl-accepting chemotaxis (MCP) protein family.</text>
</comment>
<evidence type="ECO:0000256" key="2">
    <source>
        <dbReference type="ARBA" id="ARBA00023224"/>
    </source>
</evidence>
<gene>
    <name evidence="8" type="ORF">GCM10007878_12660</name>
</gene>
<keyword evidence="5" id="KW-0472">Membrane</keyword>
<dbReference type="Gene3D" id="1.10.287.950">
    <property type="entry name" value="Methyl-accepting chemotaxis protein"/>
    <property type="match status" value="1"/>
</dbReference>
<comment type="subcellular location">
    <subcellularLocation>
        <location evidence="1">Membrane</location>
    </subcellularLocation>
</comment>
<evidence type="ECO:0000256" key="4">
    <source>
        <dbReference type="PROSITE-ProRule" id="PRU00284"/>
    </source>
</evidence>
<feature type="domain" description="HAMP" evidence="7">
    <location>
        <begin position="204"/>
        <end position="257"/>
    </location>
</feature>